<evidence type="ECO:0000256" key="1">
    <source>
        <dbReference type="ARBA" id="ARBA00004733"/>
    </source>
</evidence>
<organism evidence="10 11">
    <name type="scientific">Helicobacter jaachi</name>
    <dbReference type="NCBI Taxonomy" id="1677920"/>
    <lineage>
        <taxon>Bacteria</taxon>
        <taxon>Pseudomonadati</taxon>
        <taxon>Campylobacterota</taxon>
        <taxon>Epsilonproteobacteria</taxon>
        <taxon>Campylobacterales</taxon>
        <taxon>Helicobacteraceae</taxon>
        <taxon>Helicobacter</taxon>
    </lineage>
</organism>
<accession>A0A4U8T6K1</accession>
<comment type="similarity">
    <text evidence="8 9">Belongs to the TrpA family.</text>
</comment>
<evidence type="ECO:0000313" key="11">
    <source>
        <dbReference type="Proteomes" id="UP000029733"/>
    </source>
</evidence>
<gene>
    <name evidence="8 10" type="primary">trpA</name>
    <name evidence="10" type="ORF">LS71_008480</name>
</gene>
<dbReference type="InterPro" id="IPR011060">
    <property type="entry name" value="RibuloseP-bd_barrel"/>
</dbReference>
<comment type="function">
    <text evidence="8">The alpha subunit is responsible for the aldol cleavage of indoleglycerol phosphate to indole and glyceraldehyde 3-phosphate.</text>
</comment>
<evidence type="ECO:0000313" key="10">
    <source>
        <dbReference type="EMBL" id="TLD95185.1"/>
    </source>
</evidence>
<dbReference type="EMBL" id="JRPR02000010">
    <property type="protein sequence ID" value="TLD95185.1"/>
    <property type="molecule type" value="Genomic_DNA"/>
</dbReference>
<evidence type="ECO:0000256" key="8">
    <source>
        <dbReference type="HAMAP-Rule" id="MF_00131"/>
    </source>
</evidence>
<keyword evidence="5 8" id="KW-0057">Aromatic amino acid biosynthesis</keyword>
<dbReference type="InterPro" id="IPR002028">
    <property type="entry name" value="Trp_synthase_suA"/>
</dbReference>
<protein>
    <recommendedName>
        <fullName evidence="8">Tryptophan synthase alpha chain</fullName>
        <ecNumber evidence="8">4.2.1.20</ecNumber>
    </recommendedName>
</protein>
<dbReference type="GO" id="GO:0005829">
    <property type="term" value="C:cytosol"/>
    <property type="evidence" value="ECO:0007669"/>
    <property type="project" value="TreeGrafter"/>
</dbReference>
<evidence type="ECO:0000256" key="5">
    <source>
        <dbReference type="ARBA" id="ARBA00023141"/>
    </source>
</evidence>
<evidence type="ECO:0000256" key="3">
    <source>
        <dbReference type="ARBA" id="ARBA00022605"/>
    </source>
</evidence>
<dbReference type="AlphaFoldDB" id="A0A4U8T6K1"/>
<keyword evidence="11" id="KW-1185">Reference proteome</keyword>
<feature type="active site" description="Proton acceptor" evidence="8">
    <location>
        <position position="50"/>
    </location>
</feature>
<dbReference type="Proteomes" id="UP000029733">
    <property type="component" value="Unassembled WGS sequence"/>
</dbReference>
<comment type="pathway">
    <text evidence="1 8">Amino-acid biosynthesis; L-tryptophan biosynthesis; L-tryptophan from chorismate: step 5/5.</text>
</comment>
<dbReference type="UniPathway" id="UPA00035">
    <property type="reaction ID" value="UER00044"/>
</dbReference>
<dbReference type="SUPFAM" id="SSF51366">
    <property type="entry name" value="Ribulose-phoshate binding barrel"/>
    <property type="match status" value="1"/>
</dbReference>
<keyword evidence="3 8" id="KW-0028">Amino-acid biosynthesis</keyword>
<feature type="active site" description="Proton acceptor" evidence="8">
    <location>
        <position position="39"/>
    </location>
</feature>
<keyword evidence="6 8" id="KW-0456">Lyase</keyword>
<dbReference type="CDD" id="cd04724">
    <property type="entry name" value="Tryptophan_synthase_alpha"/>
    <property type="match status" value="1"/>
</dbReference>
<proteinExistence type="inferred from homology"/>
<dbReference type="NCBIfam" id="TIGR00262">
    <property type="entry name" value="trpA"/>
    <property type="match status" value="1"/>
</dbReference>
<dbReference type="PANTHER" id="PTHR43406:SF1">
    <property type="entry name" value="TRYPTOPHAN SYNTHASE ALPHA CHAIN, CHLOROPLASTIC"/>
    <property type="match status" value="1"/>
</dbReference>
<evidence type="ECO:0000256" key="7">
    <source>
        <dbReference type="ARBA" id="ARBA00049047"/>
    </source>
</evidence>
<dbReference type="HAMAP" id="MF_00131">
    <property type="entry name" value="Trp_synth_alpha"/>
    <property type="match status" value="1"/>
</dbReference>
<comment type="catalytic activity">
    <reaction evidence="7 8">
        <text>(1S,2R)-1-C-(indol-3-yl)glycerol 3-phosphate + L-serine = D-glyceraldehyde 3-phosphate + L-tryptophan + H2O</text>
        <dbReference type="Rhea" id="RHEA:10532"/>
        <dbReference type="ChEBI" id="CHEBI:15377"/>
        <dbReference type="ChEBI" id="CHEBI:33384"/>
        <dbReference type="ChEBI" id="CHEBI:57912"/>
        <dbReference type="ChEBI" id="CHEBI:58866"/>
        <dbReference type="ChEBI" id="CHEBI:59776"/>
        <dbReference type="EC" id="4.2.1.20"/>
    </reaction>
</comment>
<dbReference type="PANTHER" id="PTHR43406">
    <property type="entry name" value="TRYPTOPHAN SYNTHASE, ALPHA CHAIN"/>
    <property type="match status" value="1"/>
</dbReference>
<dbReference type="Gene3D" id="3.20.20.70">
    <property type="entry name" value="Aldolase class I"/>
    <property type="match status" value="1"/>
</dbReference>
<dbReference type="RefSeq" id="WP_052058064.1">
    <property type="nucleotide sequence ID" value="NZ_JRPR02000010.1"/>
</dbReference>
<evidence type="ECO:0000256" key="6">
    <source>
        <dbReference type="ARBA" id="ARBA00023239"/>
    </source>
</evidence>
<keyword evidence="4 8" id="KW-0822">Tryptophan biosynthesis</keyword>
<comment type="caution">
    <text evidence="10">The sequence shown here is derived from an EMBL/GenBank/DDBJ whole genome shotgun (WGS) entry which is preliminary data.</text>
</comment>
<sequence length="284" mass="31567">MSIYTKPRLMGHIIAGYPNFEASMYAALGIAYAGASYLEVQFPFSDPNADGIVIEEACNQSIMQGFKVTQGFELLRALSTRLLHTQPKQQQTRLIIMTYANLIYHYGIENFIKEAKECGVWALIVPDLPIDCDEKLRIFAKKHKIRIISLIAPKAKPSRIKKIARISDELVYVVARSGTTGAKTHIDDTLFEWLKFVRKYCKKPIALGFGINSYEQVAALSGKVAIIVAGSYFVRFIAALAQDSIAPQDYMQKLKEHTQALMGGEATGVKGIEARLKSTKKSGI</sequence>
<reference evidence="10 11" key="1">
    <citation type="journal article" date="2014" name="Genome Announc.">
        <title>Draft genome sequences of eight enterohepatic helicobacter species isolated from both laboratory and wild rodents.</title>
        <authorList>
            <person name="Sheh A."/>
            <person name="Shen Z."/>
            <person name="Fox J.G."/>
        </authorList>
    </citation>
    <scope>NUCLEOTIDE SEQUENCE [LARGE SCALE GENOMIC DNA]</scope>
    <source>
        <strain evidence="10 11">MIT 09-6949</strain>
    </source>
</reference>
<dbReference type="Pfam" id="PF00290">
    <property type="entry name" value="Trp_syntA"/>
    <property type="match status" value="1"/>
</dbReference>
<comment type="subunit">
    <text evidence="2 8">Tetramer of two alpha and two beta chains.</text>
</comment>
<evidence type="ECO:0000256" key="9">
    <source>
        <dbReference type="RuleBase" id="RU003662"/>
    </source>
</evidence>
<dbReference type="OrthoDB" id="9804578at2"/>
<dbReference type="GO" id="GO:0004834">
    <property type="term" value="F:tryptophan synthase activity"/>
    <property type="evidence" value="ECO:0007669"/>
    <property type="project" value="UniProtKB-UniRule"/>
</dbReference>
<evidence type="ECO:0000256" key="4">
    <source>
        <dbReference type="ARBA" id="ARBA00022822"/>
    </source>
</evidence>
<dbReference type="EC" id="4.2.1.20" evidence="8"/>
<name>A0A4U8T6K1_9HELI</name>
<dbReference type="InterPro" id="IPR013785">
    <property type="entry name" value="Aldolase_TIM"/>
</dbReference>
<evidence type="ECO:0000256" key="2">
    <source>
        <dbReference type="ARBA" id="ARBA00011270"/>
    </source>
</evidence>